<dbReference type="SUPFAM" id="SSF53383">
    <property type="entry name" value="PLP-dependent transferases"/>
    <property type="match status" value="1"/>
</dbReference>
<dbReference type="InterPro" id="IPR000192">
    <property type="entry name" value="Aminotrans_V_dom"/>
</dbReference>
<keyword evidence="6 8" id="KW-0663">Pyridoxal phosphate</keyword>
<feature type="binding site" evidence="7">
    <location>
        <position position="369"/>
    </location>
    <ligand>
        <name>substrate</name>
    </ligand>
</feature>
<comment type="similarity">
    <text evidence="2 9">Belongs to the class-V pyridoxal-phosphate-dependent aminotransferase family.</text>
</comment>
<evidence type="ECO:0000256" key="4">
    <source>
        <dbReference type="ARBA" id="ARBA00022576"/>
    </source>
</evidence>
<dbReference type="InterPro" id="IPR020578">
    <property type="entry name" value="Aminotrans_V_PyrdxlP_BS"/>
</dbReference>
<keyword evidence="4" id="KW-0032">Aminotransferase</keyword>
<dbReference type="InterPro" id="IPR015424">
    <property type="entry name" value="PyrdxlP-dep_Trfase"/>
</dbReference>
<dbReference type="Proteomes" id="UP000284706">
    <property type="component" value="Unassembled WGS sequence"/>
</dbReference>
<evidence type="ECO:0000256" key="5">
    <source>
        <dbReference type="ARBA" id="ARBA00022679"/>
    </source>
</evidence>
<evidence type="ECO:0000256" key="10">
    <source>
        <dbReference type="RuleBase" id="RU004504"/>
    </source>
</evidence>
<evidence type="ECO:0000313" key="12">
    <source>
        <dbReference type="EMBL" id="PPR06382.1"/>
    </source>
</evidence>
<dbReference type="STRING" id="231916.A0A409YTQ1"/>
<dbReference type="InterPro" id="IPR024169">
    <property type="entry name" value="SP_NH2Trfase/AEP_transaminase"/>
</dbReference>
<evidence type="ECO:0000256" key="1">
    <source>
        <dbReference type="ARBA" id="ARBA00001933"/>
    </source>
</evidence>
<dbReference type="InParanoid" id="A0A409YTQ1"/>
<dbReference type="GO" id="GO:0008453">
    <property type="term" value="F:alanine-glyoxylate transaminase activity"/>
    <property type="evidence" value="ECO:0007669"/>
    <property type="project" value="UniProtKB-EC"/>
</dbReference>
<evidence type="ECO:0000256" key="7">
    <source>
        <dbReference type="PIRSR" id="PIRSR000524-1"/>
    </source>
</evidence>
<dbReference type="InterPro" id="IPR015422">
    <property type="entry name" value="PyrdxlP-dep_Trfase_small"/>
</dbReference>
<dbReference type="FunFam" id="3.40.640.10:FF:000027">
    <property type="entry name" value="Serine--pyruvate aminotransferase, mitochondrial"/>
    <property type="match status" value="1"/>
</dbReference>
<dbReference type="GO" id="GO:0019265">
    <property type="term" value="P:glycine biosynthetic process, by transamination of glyoxylate"/>
    <property type="evidence" value="ECO:0007669"/>
    <property type="project" value="TreeGrafter"/>
</dbReference>
<dbReference type="GO" id="GO:0005777">
    <property type="term" value="C:peroxisome"/>
    <property type="evidence" value="ECO:0007669"/>
    <property type="project" value="TreeGrafter"/>
</dbReference>
<dbReference type="PANTHER" id="PTHR21152:SF24">
    <property type="entry name" value="ALANINE--GLYOXYLATE AMINOTRANSFERASE 1"/>
    <property type="match status" value="1"/>
</dbReference>
<name>A0A409YTQ1_9AGAR</name>
<gene>
    <name evidence="12" type="ORF">CVT26_004643</name>
</gene>
<evidence type="ECO:0000313" key="13">
    <source>
        <dbReference type="Proteomes" id="UP000284706"/>
    </source>
</evidence>
<protein>
    <recommendedName>
        <fullName evidence="3">alanine--glyoxylate transaminase</fullName>
        <ecNumber evidence="3">2.6.1.44</ecNumber>
    </recommendedName>
</protein>
<dbReference type="EC" id="2.6.1.44" evidence="3"/>
<evidence type="ECO:0000259" key="11">
    <source>
        <dbReference type="Pfam" id="PF00266"/>
    </source>
</evidence>
<keyword evidence="5" id="KW-0808">Transferase</keyword>
<accession>A0A409YTQ1</accession>
<feature type="modified residue" description="N6-(pyridoxal phosphate)lysine" evidence="8">
    <location>
        <position position="208"/>
    </location>
</feature>
<evidence type="ECO:0000256" key="6">
    <source>
        <dbReference type="ARBA" id="ARBA00022898"/>
    </source>
</evidence>
<organism evidence="12 13">
    <name type="scientific">Gymnopilus dilepis</name>
    <dbReference type="NCBI Taxonomy" id="231916"/>
    <lineage>
        <taxon>Eukaryota</taxon>
        <taxon>Fungi</taxon>
        <taxon>Dikarya</taxon>
        <taxon>Basidiomycota</taxon>
        <taxon>Agaricomycotina</taxon>
        <taxon>Agaricomycetes</taxon>
        <taxon>Agaricomycetidae</taxon>
        <taxon>Agaricales</taxon>
        <taxon>Agaricineae</taxon>
        <taxon>Hymenogastraceae</taxon>
        <taxon>Gymnopilus</taxon>
    </lineage>
</organism>
<proteinExistence type="inferred from homology"/>
<evidence type="ECO:0000256" key="2">
    <source>
        <dbReference type="ARBA" id="ARBA00009236"/>
    </source>
</evidence>
<dbReference type="PIRSF" id="PIRSF000524">
    <property type="entry name" value="SPT"/>
    <property type="match status" value="1"/>
</dbReference>
<dbReference type="Gene3D" id="3.90.1150.10">
    <property type="entry name" value="Aspartate Aminotransferase, domain 1"/>
    <property type="match status" value="1"/>
</dbReference>
<dbReference type="Gene3D" id="3.40.640.10">
    <property type="entry name" value="Type I PLP-dependent aspartate aminotransferase-like (Major domain)"/>
    <property type="match status" value="1"/>
</dbReference>
<reference evidence="12 13" key="1">
    <citation type="journal article" date="2018" name="Evol. Lett.">
        <title>Horizontal gene cluster transfer increased hallucinogenic mushroom diversity.</title>
        <authorList>
            <person name="Reynolds H.T."/>
            <person name="Vijayakumar V."/>
            <person name="Gluck-Thaler E."/>
            <person name="Korotkin H.B."/>
            <person name="Matheny P.B."/>
            <person name="Slot J.C."/>
        </authorList>
    </citation>
    <scope>NUCLEOTIDE SEQUENCE [LARGE SCALE GENOMIC DNA]</scope>
    <source>
        <strain evidence="12 13">SRW20</strain>
    </source>
</reference>
<dbReference type="Pfam" id="PF00266">
    <property type="entry name" value="Aminotran_5"/>
    <property type="match status" value="1"/>
</dbReference>
<feature type="domain" description="Aminotransferase class V" evidence="11">
    <location>
        <begin position="34"/>
        <end position="328"/>
    </location>
</feature>
<dbReference type="OrthoDB" id="7403325at2759"/>
<dbReference type="EMBL" id="NHYE01000330">
    <property type="protein sequence ID" value="PPR06382.1"/>
    <property type="molecule type" value="Genomic_DNA"/>
</dbReference>
<dbReference type="InterPro" id="IPR015421">
    <property type="entry name" value="PyrdxlP-dep_Trfase_major"/>
</dbReference>
<comment type="cofactor">
    <cofactor evidence="1 8 10">
        <name>pyridoxal 5'-phosphate</name>
        <dbReference type="ChEBI" id="CHEBI:597326"/>
    </cofactor>
</comment>
<dbReference type="PROSITE" id="PS00595">
    <property type="entry name" value="AA_TRANSFER_CLASS_5"/>
    <property type="match status" value="1"/>
</dbReference>
<dbReference type="PANTHER" id="PTHR21152">
    <property type="entry name" value="AMINOTRANSFERASE CLASS V"/>
    <property type="match status" value="1"/>
</dbReference>
<dbReference type="AlphaFoldDB" id="A0A409YTQ1"/>
<dbReference type="GO" id="GO:0004760">
    <property type="term" value="F:L-serine-pyruvate transaminase activity"/>
    <property type="evidence" value="ECO:0007669"/>
    <property type="project" value="TreeGrafter"/>
</dbReference>
<comment type="caution">
    <text evidence="12">The sequence shown here is derived from an EMBL/GenBank/DDBJ whole genome shotgun (WGS) entry which is preliminary data.</text>
</comment>
<evidence type="ECO:0000256" key="9">
    <source>
        <dbReference type="RuleBase" id="RU004075"/>
    </source>
</evidence>
<evidence type="ECO:0000256" key="3">
    <source>
        <dbReference type="ARBA" id="ARBA00013049"/>
    </source>
</evidence>
<keyword evidence="13" id="KW-1185">Reference proteome</keyword>
<sequence>MERQMSSSTVKKLLAIPGPIELSPTVQSALALPTLSHVSPEFVKIFQESLHMTRQVVQTNSSSTPFILAGSGTLGWDQVGANLIEAGDRALVLSTGYFGLGFRDCLQAYGARVDVLKSDLGGTVPLGDVEKTLRKAKESGTGRPYKLITITHVDTSTGVLSDARAIAACVQRVSPGTLVVLDAVCSLASEDIQMDAWGLDVVLSASQKGLGGPPGLSILVASRRTISIFEDRIKRGVKSGSYYSSWEKWLPIMRAYDQNKPAYFGTPAVNLVTAYHASLREIVQGSISLSTRLSMHIAASDLVKCTAEALGMVQVAREPKGRAHGMTALYVPDLPGAPLTAADILAQVGKRNVVMAGGLVAEIKDRYIRIGHMGWSVVGEEGKDIRTILQVLEDSVKNAIAIKKNASTASARL</sequence>
<evidence type="ECO:0000256" key="8">
    <source>
        <dbReference type="PIRSR" id="PIRSR000524-50"/>
    </source>
</evidence>